<gene>
    <name evidence="1" type="ordered locus">AALP_Aa5g132600</name>
</gene>
<sequence length="42" mass="4466">MGLLIGGEALCGRPRIVIDTISWVAEISTGVRRQGIGDVDLQ</sequence>
<dbReference type="AlphaFoldDB" id="A0A087GWT8"/>
<evidence type="ECO:0000313" key="2">
    <source>
        <dbReference type="Proteomes" id="UP000029120"/>
    </source>
</evidence>
<name>A0A087GWT8_ARAAL</name>
<keyword evidence="2" id="KW-1185">Reference proteome</keyword>
<proteinExistence type="predicted"/>
<reference evidence="2" key="1">
    <citation type="journal article" date="2015" name="Nat. Plants">
        <title>Genome expansion of Arabis alpina linked with retrotransposition and reduced symmetric DNA methylation.</title>
        <authorList>
            <person name="Willing E.M."/>
            <person name="Rawat V."/>
            <person name="Mandakova T."/>
            <person name="Maumus F."/>
            <person name="James G.V."/>
            <person name="Nordstroem K.J."/>
            <person name="Becker C."/>
            <person name="Warthmann N."/>
            <person name="Chica C."/>
            <person name="Szarzynska B."/>
            <person name="Zytnicki M."/>
            <person name="Albani M.C."/>
            <person name="Kiefer C."/>
            <person name="Bergonzi S."/>
            <person name="Castaings L."/>
            <person name="Mateos J.L."/>
            <person name="Berns M.C."/>
            <person name="Bujdoso N."/>
            <person name="Piofczyk T."/>
            <person name="de Lorenzo L."/>
            <person name="Barrero-Sicilia C."/>
            <person name="Mateos I."/>
            <person name="Piednoel M."/>
            <person name="Hagmann J."/>
            <person name="Chen-Min-Tao R."/>
            <person name="Iglesias-Fernandez R."/>
            <person name="Schuster S.C."/>
            <person name="Alonso-Blanco C."/>
            <person name="Roudier F."/>
            <person name="Carbonero P."/>
            <person name="Paz-Ares J."/>
            <person name="Davis S.J."/>
            <person name="Pecinka A."/>
            <person name="Quesneville H."/>
            <person name="Colot V."/>
            <person name="Lysak M.A."/>
            <person name="Weigel D."/>
            <person name="Coupland G."/>
            <person name="Schneeberger K."/>
        </authorList>
    </citation>
    <scope>NUCLEOTIDE SEQUENCE [LARGE SCALE GENOMIC DNA]</scope>
    <source>
        <strain evidence="2">cv. Pajares</strain>
    </source>
</reference>
<dbReference type="Gramene" id="KFK34340">
    <property type="protein sequence ID" value="KFK34340"/>
    <property type="gene ID" value="AALP_AA5G132600"/>
</dbReference>
<protein>
    <submittedName>
        <fullName evidence="1">Uncharacterized protein</fullName>
    </submittedName>
</protein>
<accession>A0A087GWT8</accession>
<dbReference type="Proteomes" id="UP000029120">
    <property type="component" value="Chromosome 5"/>
</dbReference>
<organism evidence="1 2">
    <name type="scientific">Arabis alpina</name>
    <name type="common">Alpine rock-cress</name>
    <dbReference type="NCBI Taxonomy" id="50452"/>
    <lineage>
        <taxon>Eukaryota</taxon>
        <taxon>Viridiplantae</taxon>
        <taxon>Streptophyta</taxon>
        <taxon>Embryophyta</taxon>
        <taxon>Tracheophyta</taxon>
        <taxon>Spermatophyta</taxon>
        <taxon>Magnoliopsida</taxon>
        <taxon>eudicotyledons</taxon>
        <taxon>Gunneridae</taxon>
        <taxon>Pentapetalae</taxon>
        <taxon>rosids</taxon>
        <taxon>malvids</taxon>
        <taxon>Brassicales</taxon>
        <taxon>Brassicaceae</taxon>
        <taxon>Arabideae</taxon>
        <taxon>Arabis</taxon>
    </lineage>
</organism>
<dbReference type="EMBL" id="CM002873">
    <property type="protein sequence ID" value="KFK34340.1"/>
    <property type="molecule type" value="Genomic_DNA"/>
</dbReference>
<evidence type="ECO:0000313" key="1">
    <source>
        <dbReference type="EMBL" id="KFK34340.1"/>
    </source>
</evidence>